<comment type="caution">
    <text evidence="1">The sequence shown here is derived from an EMBL/GenBank/DDBJ whole genome shotgun (WGS) entry which is preliminary data.</text>
</comment>
<organism evidence="1 2">
    <name type="scientific">Elysia crispata</name>
    <name type="common">lettuce slug</name>
    <dbReference type="NCBI Taxonomy" id="231223"/>
    <lineage>
        <taxon>Eukaryota</taxon>
        <taxon>Metazoa</taxon>
        <taxon>Spiralia</taxon>
        <taxon>Lophotrochozoa</taxon>
        <taxon>Mollusca</taxon>
        <taxon>Gastropoda</taxon>
        <taxon>Heterobranchia</taxon>
        <taxon>Euthyneura</taxon>
        <taxon>Panpulmonata</taxon>
        <taxon>Sacoglossa</taxon>
        <taxon>Placobranchoidea</taxon>
        <taxon>Plakobranchidae</taxon>
        <taxon>Elysia</taxon>
    </lineage>
</organism>
<reference evidence="1" key="1">
    <citation type="journal article" date="2023" name="G3 (Bethesda)">
        <title>A reference genome for the long-term kleptoplast-retaining sea slug Elysia crispata morphotype clarki.</title>
        <authorList>
            <person name="Eastman K.E."/>
            <person name="Pendleton A.L."/>
            <person name="Shaikh M.A."/>
            <person name="Suttiyut T."/>
            <person name="Ogas R."/>
            <person name="Tomko P."/>
            <person name="Gavelis G."/>
            <person name="Widhalm J.R."/>
            <person name="Wisecaver J.H."/>
        </authorList>
    </citation>
    <scope>NUCLEOTIDE SEQUENCE</scope>
    <source>
        <strain evidence="1">ECLA1</strain>
    </source>
</reference>
<protein>
    <submittedName>
        <fullName evidence="1">Uncharacterized protein</fullName>
    </submittedName>
</protein>
<dbReference type="AlphaFoldDB" id="A0AAE1AUX1"/>
<name>A0AAE1AUX1_9GAST</name>
<proteinExistence type="predicted"/>
<dbReference type="EMBL" id="JAWDGP010001132">
    <property type="protein sequence ID" value="KAK3794215.1"/>
    <property type="molecule type" value="Genomic_DNA"/>
</dbReference>
<evidence type="ECO:0000313" key="1">
    <source>
        <dbReference type="EMBL" id="KAK3794215.1"/>
    </source>
</evidence>
<evidence type="ECO:0000313" key="2">
    <source>
        <dbReference type="Proteomes" id="UP001283361"/>
    </source>
</evidence>
<accession>A0AAE1AUX1</accession>
<gene>
    <name evidence="1" type="ORF">RRG08_049615</name>
</gene>
<sequence>MLEELLSNSSPFLTRTVLFCFALIVFSHPILARPWDSFSHGFTPSAPALKVLTMKVRQFGPKVVQPPLDHDCSIKPDLSSRVPEGATHSVLSFLFASDTLRSHHRDTAQSLEPATDTVRYREEVTPWQLSE</sequence>
<keyword evidence="2" id="KW-1185">Reference proteome</keyword>
<dbReference type="Proteomes" id="UP001283361">
    <property type="component" value="Unassembled WGS sequence"/>
</dbReference>